<dbReference type="InterPro" id="IPR039672">
    <property type="entry name" value="MFS_2"/>
</dbReference>
<keyword evidence="11 20" id="KW-0472">Membrane</keyword>
<evidence type="ECO:0000256" key="20">
    <source>
        <dbReference type="SAM" id="Phobius"/>
    </source>
</evidence>
<feature type="transmembrane region" description="Helical" evidence="20">
    <location>
        <begin position="146"/>
        <end position="170"/>
    </location>
</feature>
<comment type="similarity">
    <text evidence="3">Belongs to the major facilitator superfamily.</text>
</comment>
<comment type="catalytic activity">
    <reaction evidence="15">
        <text>1-(9Z-octadecenoyl)-sn-glycero-3-phosphocholine(in) + Na(+)(in) = 1-(9Z-octadecenoyl)-sn-glycero-3-phosphocholine(out) + Na(+)(out)</text>
        <dbReference type="Rhea" id="RHEA:43856"/>
        <dbReference type="ChEBI" id="CHEBI:28610"/>
        <dbReference type="ChEBI" id="CHEBI:29101"/>
    </reaction>
</comment>
<comment type="catalytic activity">
    <reaction evidence="14">
        <text>1-hexadecanoyl-sn-glycero-3-phosphocholine(in) + Na(+)(in) = 1-hexadecanoyl-sn-glycero-3-phosphocholine(out) + Na(+)(out)</text>
        <dbReference type="Rhea" id="RHEA:43864"/>
        <dbReference type="ChEBI" id="CHEBI:29101"/>
        <dbReference type="ChEBI" id="CHEBI:72998"/>
    </reaction>
</comment>
<keyword evidence="9 20" id="KW-1133">Transmembrane helix</keyword>
<evidence type="ECO:0000256" key="1">
    <source>
        <dbReference type="ARBA" id="ARBA00004477"/>
    </source>
</evidence>
<dbReference type="Gene3D" id="1.20.1250.20">
    <property type="entry name" value="MFS general substrate transporter like domains"/>
    <property type="match status" value="1"/>
</dbReference>
<feature type="compositionally biased region" description="Basic and acidic residues" evidence="19">
    <location>
        <begin position="413"/>
        <end position="422"/>
    </location>
</feature>
<dbReference type="Proteomes" id="UP000245320">
    <property type="component" value="Chromosome 1"/>
</dbReference>
<dbReference type="GO" id="GO:0008643">
    <property type="term" value="P:carbohydrate transport"/>
    <property type="evidence" value="ECO:0007669"/>
    <property type="project" value="InterPro"/>
</dbReference>
<comment type="catalytic activity">
    <reaction evidence="18">
        <text>a 1-acyl-sn-glycero-3-phosphoethanolamine(in) + Na(+)(in) = a 1-acyl-sn-glycero-3-phosphoethanolamine(out) + Na(+)(out)</text>
        <dbReference type="Rhea" id="RHEA:43868"/>
        <dbReference type="ChEBI" id="CHEBI:29101"/>
        <dbReference type="ChEBI" id="CHEBI:64381"/>
    </reaction>
</comment>
<dbReference type="GeneID" id="101316881"/>
<dbReference type="GO" id="GO:0015245">
    <property type="term" value="F:fatty acid transmembrane transporter activity"/>
    <property type="evidence" value="ECO:0007669"/>
    <property type="project" value="TreeGrafter"/>
</dbReference>
<feature type="transmembrane region" description="Helical" evidence="20">
    <location>
        <begin position="239"/>
        <end position="262"/>
    </location>
</feature>
<keyword evidence="7" id="KW-0256">Endoplasmic reticulum</keyword>
<dbReference type="PANTHER" id="PTHR11328">
    <property type="entry name" value="MAJOR FACILITATOR SUPERFAMILY DOMAIN-CONTAINING PROTEIN"/>
    <property type="match status" value="1"/>
</dbReference>
<dbReference type="GO" id="GO:0005789">
    <property type="term" value="C:endoplasmic reticulum membrane"/>
    <property type="evidence" value="ECO:0007669"/>
    <property type="project" value="UniProtKB-SubCell"/>
</dbReference>
<comment type="subcellular location">
    <subcellularLocation>
        <location evidence="2">Cell membrane</location>
        <topology evidence="2">Multi-pass membrane protein</topology>
    </subcellularLocation>
    <subcellularLocation>
        <location evidence="1">Endoplasmic reticulum membrane</location>
        <topology evidence="1">Multi-pass membrane protein</topology>
    </subcellularLocation>
</comment>
<evidence type="ECO:0000256" key="18">
    <source>
        <dbReference type="ARBA" id="ARBA00036741"/>
    </source>
</evidence>
<protein>
    <submittedName>
        <fullName evidence="22">Sodium-dependent lysophosphatidylcholine symporter 1 isoform X7</fullName>
    </submittedName>
</protein>
<dbReference type="OrthoDB" id="197206at2759"/>
<evidence type="ECO:0000256" key="8">
    <source>
        <dbReference type="ARBA" id="ARBA00022847"/>
    </source>
</evidence>
<proteinExistence type="inferred from homology"/>
<evidence type="ECO:0000313" key="22">
    <source>
        <dbReference type="RefSeq" id="XP_019793616.1"/>
    </source>
</evidence>
<evidence type="ECO:0000256" key="9">
    <source>
        <dbReference type="ARBA" id="ARBA00022989"/>
    </source>
</evidence>
<evidence type="ECO:0000256" key="6">
    <source>
        <dbReference type="ARBA" id="ARBA00022692"/>
    </source>
</evidence>
<evidence type="ECO:0000256" key="17">
    <source>
        <dbReference type="ARBA" id="ARBA00036686"/>
    </source>
</evidence>
<evidence type="ECO:0000256" key="4">
    <source>
        <dbReference type="ARBA" id="ARBA00022448"/>
    </source>
</evidence>
<keyword evidence="13" id="KW-0325">Glycoprotein</keyword>
<dbReference type="GO" id="GO:1990379">
    <property type="term" value="P:lipid transport across blood-brain barrier"/>
    <property type="evidence" value="ECO:0007669"/>
    <property type="project" value="TreeGrafter"/>
</dbReference>
<evidence type="ECO:0000256" key="19">
    <source>
        <dbReference type="SAM" id="MobiDB-lite"/>
    </source>
</evidence>
<keyword evidence="5" id="KW-1003">Cell membrane</keyword>
<dbReference type="SUPFAM" id="SSF103473">
    <property type="entry name" value="MFS general substrate transporter"/>
    <property type="match status" value="1"/>
</dbReference>
<accession>A0A2U4BKC4</accession>
<dbReference type="RefSeq" id="XP_019793616.1">
    <property type="nucleotide sequence ID" value="XM_019938057.2"/>
</dbReference>
<evidence type="ECO:0000256" key="3">
    <source>
        <dbReference type="ARBA" id="ARBA00008335"/>
    </source>
</evidence>
<evidence type="ECO:0000256" key="15">
    <source>
        <dbReference type="ARBA" id="ARBA00035930"/>
    </source>
</evidence>
<evidence type="ECO:0000256" key="11">
    <source>
        <dbReference type="ARBA" id="ARBA00023136"/>
    </source>
</evidence>
<gene>
    <name evidence="22" type="primary">MFSD2A</name>
</gene>
<evidence type="ECO:0000256" key="13">
    <source>
        <dbReference type="ARBA" id="ARBA00023180"/>
    </source>
</evidence>
<evidence type="ECO:0000256" key="10">
    <source>
        <dbReference type="ARBA" id="ARBA00023055"/>
    </source>
</evidence>
<name>A0A2U4BKC4_TURTR</name>
<evidence type="ECO:0000256" key="14">
    <source>
        <dbReference type="ARBA" id="ARBA00035893"/>
    </source>
</evidence>
<feature type="compositionally biased region" description="Basic and acidic residues" evidence="19">
    <location>
        <begin position="433"/>
        <end position="445"/>
    </location>
</feature>
<evidence type="ECO:0000256" key="5">
    <source>
        <dbReference type="ARBA" id="ARBA00022475"/>
    </source>
</evidence>
<dbReference type="PANTHER" id="PTHR11328:SF29">
    <property type="entry name" value="SODIUM-DEPENDENT LYSOPHOSPHATIDYLCHOLINE SYMPORTER 1"/>
    <property type="match status" value="1"/>
</dbReference>
<feature type="transmembrane region" description="Helical" evidence="20">
    <location>
        <begin position="113"/>
        <end position="134"/>
    </location>
</feature>
<feature type="transmembrane region" description="Helical" evidence="20">
    <location>
        <begin position="292"/>
        <end position="317"/>
    </location>
</feature>
<evidence type="ECO:0000256" key="7">
    <source>
        <dbReference type="ARBA" id="ARBA00022824"/>
    </source>
</evidence>
<comment type="catalytic activity">
    <reaction evidence="16">
        <text>1-(4Z,7Z,10Z,13Z,16Z,19Z-docosahexaenoyl)-sn-glycero-3-phosphocholine(in) + Na(+)(in) = 1-(4Z,7Z,10Z,13Z,16Z,19Z-docosahexaenoyl)-sn-glycero-3-phosphocholine(out) + Na(+)(out)</text>
        <dbReference type="Rhea" id="RHEA:43860"/>
        <dbReference type="ChEBI" id="CHEBI:29101"/>
        <dbReference type="ChEBI" id="CHEBI:73873"/>
    </reaction>
</comment>
<feature type="region of interest" description="Disordered" evidence="19">
    <location>
        <begin position="413"/>
        <end position="445"/>
    </location>
</feature>
<evidence type="ECO:0000256" key="16">
    <source>
        <dbReference type="ARBA" id="ARBA00036185"/>
    </source>
</evidence>
<organism evidence="21 22">
    <name type="scientific">Tursiops truncatus</name>
    <name type="common">Atlantic bottle-nosed dolphin</name>
    <name type="synonym">Delphinus truncatus</name>
    <dbReference type="NCBI Taxonomy" id="9739"/>
    <lineage>
        <taxon>Eukaryota</taxon>
        <taxon>Metazoa</taxon>
        <taxon>Chordata</taxon>
        <taxon>Craniata</taxon>
        <taxon>Vertebrata</taxon>
        <taxon>Euteleostomi</taxon>
        <taxon>Mammalia</taxon>
        <taxon>Eutheria</taxon>
        <taxon>Laurasiatheria</taxon>
        <taxon>Artiodactyla</taxon>
        <taxon>Whippomorpha</taxon>
        <taxon>Cetacea</taxon>
        <taxon>Odontoceti</taxon>
        <taxon>Delphinidae</taxon>
        <taxon>Tursiops</taxon>
    </lineage>
</organism>
<sequence>MAKGEGAESGSAAGLLPTGILQAGERPVQVKESKKKNQLSICNKLCYAVGGTPYQVTGCALGFFLQIYLLDVAQVDPFSASIILFVGRAWDAITDPLVGFCISKSPWTRLGRLMPWIIFSTPLAIIAYFLIWFVPDFQQGQTLWYLLFYCLFETLVTCFHVPYSALTMFISTEQSERDSATAYRMTVEVLGTVLGTAIQGQIVGQAHTPCVQDANASTVALEGVNRTQSATSLRETQNAYLLAAGVIASIYVICAVILTLGVREQREPYETQQAKPMPFFRGLRLVMSHGPYIKLIAGFLFTSLAFMNLLLAIMVRVGPRGWPKWLRLRDGSLDIARGRFPDWPKVMRDEGGFSEPLDLTYHCLGRTMKERVWVHISNLYVVHLELVQCYMSIVSQLHWGKKKKGFGVRCSSREHSKSKGVETRTSGALCSEKAGDEMGTRPRLP</sequence>
<dbReference type="FunFam" id="1.20.1250.20:FF:000185">
    <property type="entry name" value="sodium-dependent lysophosphatidylcholine symporter 1 isoform X1"/>
    <property type="match status" value="1"/>
</dbReference>
<evidence type="ECO:0000256" key="2">
    <source>
        <dbReference type="ARBA" id="ARBA00004651"/>
    </source>
</evidence>
<reference evidence="22" key="1">
    <citation type="submission" date="2025-08" db="UniProtKB">
        <authorList>
            <consortium name="RefSeq"/>
        </authorList>
    </citation>
    <scope>IDENTIFICATION</scope>
    <source>
        <tissue evidence="22">Spleen</tissue>
    </source>
</reference>
<keyword evidence="12" id="KW-1015">Disulfide bond</keyword>
<keyword evidence="8" id="KW-0769">Symport</keyword>
<keyword evidence="6 20" id="KW-0812">Transmembrane</keyword>
<dbReference type="InterPro" id="IPR036259">
    <property type="entry name" value="MFS_trans_sf"/>
</dbReference>
<evidence type="ECO:0000313" key="21">
    <source>
        <dbReference type="Proteomes" id="UP000245320"/>
    </source>
</evidence>
<keyword evidence="10" id="KW-0445">Lipid transport</keyword>
<evidence type="ECO:0000256" key="12">
    <source>
        <dbReference type="ARBA" id="ARBA00023157"/>
    </source>
</evidence>
<comment type="catalytic activity">
    <reaction evidence="17">
        <text>a 1-acyl-sn-glycero-3-phosphocholine(in) + Na(+)(in) = a 1-acyl-sn-glycero-3-phosphocholine(out) + Na(+)(out)</text>
        <dbReference type="Rhea" id="RHEA:44376"/>
        <dbReference type="ChEBI" id="CHEBI:29101"/>
        <dbReference type="ChEBI" id="CHEBI:58168"/>
    </reaction>
</comment>
<dbReference type="AlphaFoldDB" id="A0A2U4BKC4"/>
<dbReference type="Pfam" id="PF13347">
    <property type="entry name" value="MFS_2"/>
    <property type="match status" value="1"/>
</dbReference>
<keyword evidence="21" id="KW-1185">Reference proteome</keyword>
<dbReference type="CTD" id="84879"/>
<dbReference type="GO" id="GO:0051978">
    <property type="term" value="F:lysophospholipid:sodium symporter activity"/>
    <property type="evidence" value="ECO:0007669"/>
    <property type="project" value="TreeGrafter"/>
</dbReference>
<dbReference type="GO" id="GO:0140329">
    <property type="term" value="P:lysophospholipid translocation"/>
    <property type="evidence" value="ECO:0007669"/>
    <property type="project" value="TreeGrafter"/>
</dbReference>
<keyword evidence="4" id="KW-0813">Transport</keyword>
<dbReference type="GO" id="GO:0005886">
    <property type="term" value="C:plasma membrane"/>
    <property type="evidence" value="ECO:0007669"/>
    <property type="project" value="UniProtKB-SubCell"/>
</dbReference>